<protein>
    <submittedName>
        <fullName evidence="1">Putative AlkP superfamily phosphohydrolase/phosphomutase</fullName>
    </submittedName>
</protein>
<reference evidence="1 2" key="1">
    <citation type="submission" date="2020-07" db="EMBL/GenBank/DDBJ databases">
        <title>Sequencing the genomes of 1000 actinobacteria strains.</title>
        <authorList>
            <person name="Klenk H.-P."/>
        </authorList>
    </citation>
    <scope>NUCLEOTIDE SEQUENCE [LARGE SCALE GENOMIC DNA]</scope>
    <source>
        <strain evidence="1 2">DSM 41455</strain>
    </source>
</reference>
<dbReference type="Gene3D" id="3.40.720.10">
    <property type="entry name" value="Alkaline Phosphatase, subunit A"/>
    <property type="match status" value="1"/>
</dbReference>
<name>A0A7Y9HH11_9ACTN</name>
<comment type="caution">
    <text evidence="1">The sequence shown here is derived from an EMBL/GenBank/DDBJ whole genome shotgun (WGS) entry which is preliminary data.</text>
</comment>
<dbReference type="Pfam" id="PF01663">
    <property type="entry name" value="Phosphodiest"/>
    <property type="match status" value="1"/>
</dbReference>
<evidence type="ECO:0000313" key="2">
    <source>
        <dbReference type="Proteomes" id="UP000530403"/>
    </source>
</evidence>
<accession>A0A7Y9HH11</accession>
<dbReference type="RefSeq" id="WP_173316854.1">
    <property type="nucleotide sequence ID" value="NZ_BAAAUE010000013.1"/>
</dbReference>
<dbReference type="InterPro" id="IPR017850">
    <property type="entry name" value="Alkaline_phosphatase_core_sf"/>
</dbReference>
<dbReference type="GO" id="GO:0016787">
    <property type="term" value="F:hydrolase activity"/>
    <property type="evidence" value="ECO:0007669"/>
    <property type="project" value="UniProtKB-KW"/>
</dbReference>
<keyword evidence="1" id="KW-0378">Hydrolase</keyword>
<sequence length="446" mass="49005">MTKQHRTIVIITEGAAPALLDRWCEAGALPGFARLRREGAHGPLSAEGTPYEPPGLLSVLTGRHAADHGFFSYWSCHDPEYSPRVLGSGDRRHPLLWQHEAFAGIRFAAIGLFGTHPIEPMDGALISYPMHATLHACHPRDLQRRLAKQGIRPVHDVSIFWTGQPREQLLPRLLEADRQRGKAALALLPESDVVIVNLTSIDRTSHIYWQELDHGPEHDHDSAVFAAYRTCDQVIQDALAAADDHTDVLAFSEIGFGPLRAYCSINDHLAEAGLIATGAEGRVDWSGTRAFEAVQGTHGININVRDRYKNGTVGQDEYERVRDEVSGLLLDTVNPRTGRPYFAAVRTREEVYPGTATAGAPDLILEPADWRYLPLGDPHWAGHVHRTWQSGWHRRESYWAGLGPGFAPGYTDDTPAAPVDIPATLATLHGRAVPAGWPGRPLGASD</sequence>
<proteinExistence type="predicted"/>
<dbReference type="EMBL" id="JACCCF010000001">
    <property type="protein sequence ID" value="NYE44101.1"/>
    <property type="molecule type" value="Genomic_DNA"/>
</dbReference>
<dbReference type="AlphaFoldDB" id="A0A7Y9HH11"/>
<dbReference type="SUPFAM" id="SSF53649">
    <property type="entry name" value="Alkaline phosphatase-like"/>
    <property type="match status" value="1"/>
</dbReference>
<gene>
    <name evidence="1" type="ORF">HEB29_005112</name>
</gene>
<dbReference type="Proteomes" id="UP000530403">
    <property type="component" value="Unassembled WGS sequence"/>
</dbReference>
<organism evidence="1 2">
    <name type="scientific">Streptomyces fulvorobeus</name>
    <dbReference type="NCBI Taxonomy" id="284028"/>
    <lineage>
        <taxon>Bacteria</taxon>
        <taxon>Bacillati</taxon>
        <taxon>Actinomycetota</taxon>
        <taxon>Actinomycetes</taxon>
        <taxon>Kitasatosporales</taxon>
        <taxon>Streptomycetaceae</taxon>
        <taxon>Streptomyces</taxon>
    </lineage>
</organism>
<evidence type="ECO:0000313" key="1">
    <source>
        <dbReference type="EMBL" id="NYE44101.1"/>
    </source>
</evidence>
<dbReference type="InterPro" id="IPR002591">
    <property type="entry name" value="Phosphodiest/P_Trfase"/>
</dbReference>